<proteinExistence type="predicted"/>
<dbReference type="Proteomes" id="UP000599109">
    <property type="component" value="Unassembled WGS sequence"/>
</dbReference>
<name>A0A937CX79_9BURK</name>
<evidence type="ECO:0000313" key="2">
    <source>
        <dbReference type="EMBL" id="MBL0394292.1"/>
    </source>
</evidence>
<keyword evidence="3" id="KW-1185">Reference proteome</keyword>
<dbReference type="AlphaFoldDB" id="A0A937CX79"/>
<dbReference type="RefSeq" id="WP_201676969.1">
    <property type="nucleotide sequence ID" value="NZ_JAEQNE010000008.1"/>
</dbReference>
<evidence type="ECO:0000313" key="3">
    <source>
        <dbReference type="Proteomes" id="UP000599109"/>
    </source>
</evidence>
<gene>
    <name evidence="2" type="ORF">JJ685_24345</name>
</gene>
<comment type="caution">
    <text evidence="2">The sequence shown here is derived from an EMBL/GenBank/DDBJ whole genome shotgun (WGS) entry which is preliminary data.</text>
</comment>
<accession>A0A937CX79</accession>
<protein>
    <submittedName>
        <fullName evidence="2">Uncharacterized protein</fullName>
    </submittedName>
</protein>
<dbReference type="EMBL" id="JAEQNE010000008">
    <property type="protein sequence ID" value="MBL0394292.1"/>
    <property type="molecule type" value="Genomic_DNA"/>
</dbReference>
<feature type="region of interest" description="Disordered" evidence="1">
    <location>
        <begin position="538"/>
        <end position="562"/>
    </location>
</feature>
<sequence>MANYRIKGPDGTSYRITAPDTATPAEVEQIAGQYIASLTAPTKPPVDTSSVGFQAKAASDRADDLQRYDPLNEMNWGQRALVNLGAGVDNLVQGGKQLAGKAGWGKGITDEEIEEKRRRDDALADSTTGGGLLQVAGEVLPGMAAGALVGPAALPALARVVPAANAIRNVRPLVKTLIASGLGGAAGAGVTPVKSDESRAENMAIAGTVGMAVPGGGAAIGKAGQGGYRVLTRSGARSKALNFIDEFLPPGYRPNLGGAADEVRVNAPHPSGYGNREFNVPQSAAQATNDPYLTQLELYSRGNKTGGPQWQNFDDIRNMELYRATQEMAPSELRLQRLDAVRHGRTAPMRQGALASAEARGGYVEPVLEHVRQIAEGPAGGGANPNLESITNYVQRVLGPDAKGVTASRLYEVRKTLAEKLGGRTDPSDQLGGAVKKARAEVMDLLDTIDNALDTASQGRFAPYMQEFRARSGPYSSGHALADVAQTMEQKGLKGTDPEVTFDAYKKALQRSTEGKWGSKLTPSDEGAAQVLRETLRRGEGPMRSRKLAATGGGGSMTEPNRQVTEAGGKILNWILNVKGGPAMAEGLSRLARFNEEAVQEELQHMLSRPTVLAAELAKLDPNSRMAAIQEAARRLSNVGSAGTGAGVVSP</sequence>
<organism evidence="2 3">
    <name type="scientific">Ramlibacter monticola</name>
    <dbReference type="NCBI Taxonomy" id="1926872"/>
    <lineage>
        <taxon>Bacteria</taxon>
        <taxon>Pseudomonadati</taxon>
        <taxon>Pseudomonadota</taxon>
        <taxon>Betaproteobacteria</taxon>
        <taxon>Burkholderiales</taxon>
        <taxon>Comamonadaceae</taxon>
        <taxon>Ramlibacter</taxon>
    </lineage>
</organism>
<evidence type="ECO:0000256" key="1">
    <source>
        <dbReference type="SAM" id="MobiDB-lite"/>
    </source>
</evidence>
<reference evidence="2 3" key="1">
    <citation type="journal article" date="2017" name="Int. J. Syst. Evol. Microbiol.">
        <title>Ramlibacter monticola sp. nov., isolated from forest soil.</title>
        <authorList>
            <person name="Chaudhary D.K."/>
            <person name="Kim J."/>
        </authorList>
    </citation>
    <scope>NUCLEOTIDE SEQUENCE [LARGE SCALE GENOMIC DNA]</scope>
    <source>
        <strain evidence="2 3">KACC 19175</strain>
    </source>
</reference>